<dbReference type="PANTHER" id="PTHR37826">
    <property type="entry name" value="FLOTILLIN BAND_7_5 DOMAIN PROTEIN"/>
    <property type="match status" value="1"/>
</dbReference>
<dbReference type="InterPro" id="IPR025640">
    <property type="entry name" value="GYF_2"/>
</dbReference>
<dbReference type="RefSeq" id="WP_146595956.1">
    <property type="nucleotide sequence ID" value="NZ_SJPT01000006.1"/>
</dbReference>
<dbReference type="AlphaFoldDB" id="A0A5C6CAD7"/>
<evidence type="ECO:0000259" key="2">
    <source>
        <dbReference type="Pfam" id="PF13421"/>
    </source>
</evidence>
<reference evidence="4 5" key="1">
    <citation type="submission" date="2019-02" db="EMBL/GenBank/DDBJ databases">
        <title>Deep-cultivation of Planctomycetes and their phenomic and genomic characterization uncovers novel biology.</title>
        <authorList>
            <person name="Wiegand S."/>
            <person name="Jogler M."/>
            <person name="Boedeker C."/>
            <person name="Pinto D."/>
            <person name="Vollmers J."/>
            <person name="Rivas-Marin E."/>
            <person name="Kohn T."/>
            <person name="Peeters S.H."/>
            <person name="Heuer A."/>
            <person name="Rast P."/>
            <person name="Oberbeckmann S."/>
            <person name="Bunk B."/>
            <person name="Jeske O."/>
            <person name="Meyerdierks A."/>
            <person name="Storesund J.E."/>
            <person name="Kallscheuer N."/>
            <person name="Luecker S."/>
            <person name="Lage O.M."/>
            <person name="Pohl T."/>
            <person name="Merkel B.J."/>
            <person name="Hornburger P."/>
            <person name="Mueller R.-W."/>
            <person name="Bruemmer F."/>
            <person name="Labrenz M."/>
            <person name="Spormann A.M."/>
            <person name="Op Den Camp H."/>
            <person name="Overmann J."/>
            <person name="Amann R."/>
            <person name="Jetten M.S.M."/>
            <person name="Mascher T."/>
            <person name="Medema M.H."/>
            <person name="Devos D.P."/>
            <person name="Kaster A.-K."/>
            <person name="Ovreas L."/>
            <person name="Rohde M."/>
            <person name="Galperin M.Y."/>
            <person name="Jogler C."/>
        </authorList>
    </citation>
    <scope>NUCLEOTIDE SEQUENCE [LARGE SCALE GENOMIC DNA]</scope>
    <source>
        <strain evidence="4 5">Pla52o</strain>
    </source>
</reference>
<evidence type="ECO:0000313" key="5">
    <source>
        <dbReference type="Proteomes" id="UP000316304"/>
    </source>
</evidence>
<dbReference type="CDD" id="cd03408">
    <property type="entry name" value="SPFH_like_u1"/>
    <property type="match status" value="1"/>
</dbReference>
<accession>A0A5C6CAD7</accession>
<name>A0A5C6CAD7_9BACT</name>
<proteinExistence type="predicted"/>
<dbReference type="PANTHER" id="PTHR37826:SF2">
    <property type="entry name" value="ZINC-RIBBON DOMAIN-CONTAINING PROTEIN"/>
    <property type="match status" value="1"/>
</dbReference>
<feature type="compositionally biased region" description="Low complexity" evidence="1">
    <location>
        <begin position="285"/>
        <end position="298"/>
    </location>
</feature>
<evidence type="ECO:0000313" key="4">
    <source>
        <dbReference type="EMBL" id="TWU21673.1"/>
    </source>
</evidence>
<evidence type="ECO:0000256" key="1">
    <source>
        <dbReference type="SAM" id="MobiDB-lite"/>
    </source>
</evidence>
<gene>
    <name evidence="4" type="ORF">Pla52o_38600</name>
</gene>
<dbReference type="Proteomes" id="UP000316304">
    <property type="component" value="Unassembled WGS sequence"/>
</dbReference>
<dbReference type="EMBL" id="SJPT01000006">
    <property type="protein sequence ID" value="TWU21673.1"/>
    <property type="molecule type" value="Genomic_DNA"/>
</dbReference>
<dbReference type="InterPro" id="IPR036013">
    <property type="entry name" value="Band_7/SPFH_dom_sf"/>
</dbReference>
<feature type="domain" description="GYF" evidence="3">
    <location>
        <begin position="310"/>
        <end position="359"/>
    </location>
</feature>
<sequence length="374" mass="40033">MGLFDKLRGELIDIIEWIDDSNHTLVWRFPRHNNEIKNGAQLIVRPGQVAVLVHDGEIADVYPPGHFELTTQNMPIITTLSSWKYGFESPFKAEVYFVSTRQITDLKWGTPNPVMLRDAEFGPIRIRGFGTYSLKAVEPKALLREIVGTDGDFQSDEITGILRSMITSAFSDVIGKLNIPALDLASRYSEIASAIRTAVVEQIDDEYGLDCPQLIVVNISLPEAVEKALDTRTSMGVIGDMNRFQQYQMGQAMTAAAENPGGGGAAEGMGLGMGFAMASRMMPQAGGAPATAGAAPTGSVPPPPPPSAAWHIAVNGETRGPFSMQQMAAGVNSGEVRADSVVWTAGMEGWKAASDVPQLAVLFSAAPPPPPPVP</sequence>
<protein>
    <submittedName>
        <fullName evidence="4">SPFH domain / Band 7 family protein</fullName>
    </submittedName>
</protein>
<dbReference type="Pfam" id="PF14237">
    <property type="entry name" value="GYF_2"/>
    <property type="match status" value="1"/>
</dbReference>
<keyword evidence="5" id="KW-1185">Reference proteome</keyword>
<feature type="region of interest" description="Disordered" evidence="1">
    <location>
        <begin position="285"/>
        <end position="311"/>
    </location>
</feature>
<organism evidence="4 5">
    <name type="scientific">Novipirellula galeiformis</name>
    <dbReference type="NCBI Taxonomy" id="2528004"/>
    <lineage>
        <taxon>Bacteria</taxon>
        <taxon>Pseudomonadati</taxon>
        <taxon>Planctomycetota</taxon>
        <taxon>Planctomycetia</taxon>
        <taxon>Pirellulales</taxon>
        <taxon>Pirellulaceae</taxon>
        <taxon>Novipirellula</taxon>
    </lineage>
</organism>
<evidence type="ECO:0000259" key="3">
    <source>
        <dbReference type="Pfam" id="PF14237"/>
    </source>
</evidence>
<dbReference type="Pfam" id="PF13421">
    <property type="entry name" value="Band_7_1"/>
    <property type="match status" value="1"/>
</dbReference>
<feature type="domain" description="SPFH" evidence="2">
    <location>
        <begin position="26"/>
        <end position="237"/>
    </location>
</feature>
<dbReference type="InterPro" id="IPR033880">
    <property type="entry name" value="SPFH_YdjI"/>
</dbReference>
<dbReference type="OrthoDB" id="9788304at2"/>
<comment type="caution">
    <text evidence="4">The sequence shown here is derived from an EMBL/GenBank/DDBJ whole genome shotgun (WGS) entry which is preliminary data.</text>
</comment>
<dbReference type="SUPFAM" id="SSF117892">
    <property type="entry name" value="Band 7/SPFH domain"/>
    <property type="match status" value="1"/>
</dbReference>